<comment type="subcellular location">
    <subcellularLocation>
        <location evidence="1">Cell membrane</location>
        <topology evidence="1">Multi-pass membrane protein</topology>
    </subcellularLocation>
</comment>
<dbReference type="InterPro" id="IPR019264">
    <property type="entry name" value="DUF2179"/>
</dbReference>
<dbReference type="CDD" id="cd16380">
    <property type="entry name" value="YitT_C"/>
    <property type="match status" value="1"/>
</dbReference>
<keyword evidence="9" id="KW-1185">Reference proteome</keyword>
<dbReference type="HOGENOM" id="CLU_063199_1_1_9"/>
<dbReference type="AlphaFoldDB" id="W1Q380"/>
<comment type="caution">
    <text evidence="8">The sequence shown here is derived from an EMBL/GenBank/DDBJ whole genome shotgun (WGS) entry which is preliminary data.</text>
</comment>
<sequence>MKEYTVKDLTSIMQLLEGVYAPHQHKRLKDILFLVIGILLFSVYAGLLVPYNGIGASGTIGIGLIMQKYFGIPIGTTQLALNVPLFYIAYKYIGKQFLLLTGATILASSFLINNLPNMVAPVELNDSLVAAIFCGIISGIAMSFLLIAGASTGGTDITGKFLAKRFKWSIPTVFLMQDILVYSLIWLTFDIQHVMYALIMSFVRNQTMKNIQRFFSAYIQCSIICLNPQEVVSAINSRLGRGSTIIEVEGGYSHQKQYMIILIIQQNELHTLKKIIAQTSPKSFITITNINNILGNFKEHSYEL</sequence>
<feature type="transmembrane region" description="Helical" evidence="6">
    <location>
        <begin position="31"/>
        <end position="49"/>
    </location>
</feature>
<name>W1Q380_ABIDE</name>
<dbReference type="eggNOG" id="COG1284">
    <property type="taxonomic scope" value="Bacteria"/>
</dbReference>
<dbReference type="Gene3D" id="3.30.70.120">
    <property type="match status" value="1"/>
</dbReference>
<dbReference type="InterPro" id="IPR051461">
    <property type="entry name" value="UPF0750_membrane"/>
</dbReference>
<organism evidence="8 9">
    <name type="scientific">Abiotrophia defectiva ATCC 49176</name>
    <dbReference type="NCBI Taxonomy" id="592010"/>
    <lineage>
        <taxon>Bacteria</taxon>
        <taxon>Bacillati</taxon>
        <taxon>Bacillota</taxon>
        <taxon>Bacilli</taxon>
        <taxon>Lactobacillales</taxon>
        <taxon>Aerococcaceae</taxon>
        <taxon>Abiotrophia</taxon>
    </lineage>
</organism>
<keyword evidence="5 6" id="KW-0472">Membrane</keyword>
<keyword evidence="4 6" id="KW-1133">Transmembrane helix</keyword>
<evidence type="ECO:0000256" key="3">
    <source>
        <dbReference type="ARBA" id="ARBA00022692"/>
    </source>
</evidence>
<protein>
    <recommendedName>
        <fullName evidence="7">DUF2179 domain-containing protein</fullName>
    </recommendedName>
</protein>
<feature type="transmembrane region" description="Helical" evidence="6">
    <location>
        <begin position="97"/>
        <end position="115"/>
    </location>
</feature>
<evidence type="ECO:0000256" key="5">
    <source>
        <dbReference type="ARBA" id="ARBA00023136"/>
    </source>
</evidence>
<feature type="transmembrane region" description="Helical" evidence="6">
    <location>
        <begin position="69"/>
        <end position="90"/>
    </location>
</feature>
<evidence type="ECO:0000313" key="9">
    <source>
        <dbReference type="Proteomes" id="UP000019050"/>
    </source>
</evidence>
<dbReference type="Pfam" id="PF02588">
    <property type="entry name" value="YitT_membrane"/>
    <property type="match status" value="1"/>
</dbReference>
<keyword evidence="2" id="KW-1003">Cell membrane</keyword>
<gene>
    <name evidence="8" type="ORF">GCWU000182_001071</name>
</gene>
<feature type="transmembrane region" description="Helical" evidence="6">
    <location>
        <begin position="168"/>
        <end position="189"/>
    </location>
</feature>
<evidence type="ECO:0000313" key="8">
    <source>
        <dbReference type="EMBL" id="ESK65597.1"/>
    </source>
</evidence>
<evidence type="ECO:0000256" key="1">
    <source>
        <dbReference type="ARBA" id="ARBA00004651"/>
    </source>
</evidence>
<feature type="domain" description="DUF2179" evidence="7">
    <location>
        <begin position="241"/>
        <end position="295"/>
    </location>
</feature>
<evidence type="ECO:0000256" key="4">
    <source>
        <dbReference type="ARBA" id="ARBA00022989"/>
    </source>
</evidence>
<dbReference type="EMBL" id="ACIN03000007">
    <property type="protein sequence ID" value="ESK65597.1"/>
    <property type="molecule type" value="Genomic_DNA"/>
</dbReference>
<dbReference type="InterPro" id="IPR003740">
    <property type="entry name" value="YitT"/>
</dbReference>
<evidence type="ECO:0000256" key="2">
    <source>
        <dbReference type="ARBA" id="ARBA00022475"/>
    </source>
</evidence>
<dbReference type="PIRSF" id="PIRSF006483">
    <property type="entry name" value="Membrane_protein_YitT"/>
    <property type="match status" value="1"/>
</dbReference>
<evidence type="ECO:0000259" key="7">
    <source>
        <dbReference type="Pfam" id="PF10035"/>
    </source>
</evidence>
<dbReference type="InterPro" id="IPR015867">
    <property type="entry name" value="N-reg_PII/ATP_PRibTrfase_C"/>
</dbReference>
<keyword evidence="3 6" id="KW-0812">Transmembrane</keyword>
<dbReference type="STRING" id="592010.GCWU000182_001071"/>
<dbReference type="GO" id="GO:0005886">
    <property type="term" value="C:plasma membrane"/>
    <property type="evidence" value="ECO:0007669"/>
    <property type="project" value="UniProtKB-SubCell"/>
</dbReference>
<dbReference type="PANTHER" id="PTHR33545">
    <property type="entry name" value="UPF0750 MEMBRANE PROTEIN YITT-RELATED"/>
    <property type="match status" value="1"/>
</dbReference>
<dbReference type="Pfam" id="PF10035">
    <property type="entry name" value="DUF2179"/>
    <property type="match status" value="1"/>
</dbReference>
<reference evidence="8" key="1">
    <citation type="submission" date="2013-06" db="EMBL/GenBank/DDBJ databases">
        <authorList>
            <person name="Weinstock G."/>
            <person name="Sodergren E."/>
            <person name="Clifton S."/>
            <person name="Fulton L."/>
            <person name="Fulton B."/>
            <person name="Courtney L."/>
            <person name="Fronick C."/>
            <person name="Harrison M."/>
            <person name="Strong C."/>
            <person name="Farmer C."/>
            <person name="Delahaunty K."/>
            <person name="Markovic C."/>
            <person name="Hall O."/>
            <person name="Minx P."/>
            <person name="Tomlinson C."/>
            <person name="Mitreva M."/>
            <person name="Nelson J."/>
            <person name="Hou S."/>
            <person name="Wollam A."/>
            <person name="Pepin K.H."/>
            <person name="Johnson M."/>
            <person name="Bhonagiri V."/>
            <person name="Nash W.E."/>
            <person name="Warren W."/>
            <person name="Chinwalla A."/>
            <person name="Mardis E.R."/>
            <person name="Wilson R.K."/>
        </authorList>
    </citation>
    <scope>NUCLEOTIDE SEQUENCE [LARGE SCALE GENOMIC DNA]</scope>
    <source>
        <strain evidence="8">ATCC 49176</strain>
    </source>
</reference>
<dbReference type="Proteomes" id="UP000019050">
    <property type="component" value="Unassembled WGS sequence"/>
</dbReference>
<proteinExistence type="predicted"/>
<accession>W1Q380</accession>
<dbReference type="PANTHER" id="PTHR33545:SF5">
    <property type="entry name" value="UPF0750 MEMBRANE PROTEIN YITT"/>
    <property type="match status" value="1"/>
</dbReference>
<evidence type="ECO:0000256" key="6">
    <source>
        <dbReference type="SAM" id="Phobius"/>
    </source>
</evidence>
<feature type="transmembrane region" description="Helical" evidence="6">
    <location>
        <begin position="127"/>
        <end position="147"/>
    </location>
</feature>